<evidence type="ECO:0000256" key="1">
    <source>
        <dbReference type="SAM" id="MobiDB-lite"/>
    </source>
</evidence>
<accession>A0A1G5FTD4</accession>
<dbReference type="AlphaFoldDB" id="A0A1G5FTD4"/>
<evidence type="ECO:0000313" key="4">
    <source>
        <dbReference type="Proteomes" id="UP000183047"/>
    </source>
</evidence>
<protein>
    <submittedName>
        <fullName evidence="3">Uncharacterized protein</fullName>
    </submittedName>
</protein>
<name>A0A1G5FTD4_9FIRM</name>
<keyword evidence="2" id="KW-1133">Transmembrane helix</keyword>
<keyword evidence="2" id="KW-0472">Membrane</keyword>
<keyword evidence="2" id="KW-0812">Transmembrane</keyword>
<feature type="transmembrane region" description="Helical" evidence="2">
    <location>
        <begin position="6"/>
        <end position="28"/>
    </location>
</feature>
<dbReference type="Proteomes" id="UP000183047">
    <property type="component" value="Unassembled WGS sequence"/>
</dbReference>
<sequence>MSKGNGFGKFILFCAAVGAAAAGVYYYLSKRDAEIADSFDDDDFEEFEDFDEDLDEATESRFGSRKYVDIKAAEEKAEKAATTTEAAEATDAAESTDSATPDEFFGNKEDIL</sequence>
<proteinExistence type="predicted"/>
<gene>
    <name evidence="3" type="ORF">SAMN02910451_02558</name>
</gene>
<reference evidence="4" key="1">
    <citation type="submission" date="2016-10" db="EMBL/GenBank/DDBJ databases">
        <authorList>
            <person name="Varghese N."/>
            <person name="Submissions S."/>
        </authorList>
    </citation>
    <scope>NUCLEOTIDE SEQUENCE [LARGE SCALE GENOMIC DNA]</scope>
    <source>
        <strain evidence="4">XBD2006</strain>
    </source>
</reference>
<feature type="compositionally biased region" description="Low complexity" evidence="1">
    <location>
        <begin position="80"/>
        <end position="99"/>
    </location>
</feature>
<dbReference type="EMBL" id="FMUR01000016">
    <property type="protein sequence ID" value="SCY42513.1"/>
    <property type="molecule type" value="Genomic_DNA"/>
</dbReference>
<evidence type="ECO:0000256" key="2">
    <source>
        <dbReference type="SAM" id="Phobius"/>
    </source>
</evidence>
<organism evidence="3 4">
    <name type="scientific">Butyrivibrio hungatei</name>
    <dbReference type="NCBI Taxonomy" id="185008"/>
    <lineage>
        <taxon>Bacteria</taxon>
        <taxon>Bacillati</taxon>
        <taxon>Bacillota</taxon>
        <taxon>Clostridia</taxon>
        <taxon>Lachnospirales</taxon>
        <taxon>Lachnospiraceae</taxon>
        <taxon>Butyrivibrio</taxon>
    </lineage>
</organism>
<evidence type="ECO:0000313" key="3">
    <source>
        <dbReference type="EMBL" id="SCY42513.1"/>
    </source>
</evidence>
<feature type="region of interest" description="Disordered" evidence="1">
    <location>
        <begin position="79"/>
        <end position="112"/>
    </location>
</feature>
<keyword evidence="4" id="KW-1185">Reference proteome</keyword>